<protein>
    <recommendedName>
        <fullName evidence="3">NERD domain-containing protein</fullName>
    </recommendedName>
</protein>
<keyword evidence="2" id="KW-1185">Reference proteome</keyword>
<dbReference type="RefSeq" id="WP_270096768.1">
    <property type="nucleotide sequence ID" value="NZ_JAQFFK010000005.1"/>
</dbReference>
<reference evidence="1 2" key="1">
    <citation type="submission" date="2023-07" db="EMBL/GenBank/DDBJ databases">
        <title>Genomic Encyclopedia of Type Strains, Phase IV (KMG-IV): sequencing the most valuable type-strain genomes for metagenomic binning, comparative biology and taxonomic classification.</title>
        <authorList>
            <person name="Goeker M."/>
        </authorList>
    </citation>
    <scope>NUCLEOTIDE SEQUENCE [LARGE SCALE GENOMIC DNA]</scope>
    <source>
        <strain evidence="1 2">DSM 17273</strain>
    </source>
</reference>
<evidence type="ECO:0000313" key="2">
    <source>
        <dbReference type="Proteomes" id="UP001185015"/>
    </source>
</evidence>
<dbReference type="EMBL" id="JAVDQI010000004">
    <property type="protein sequence ID" value="MDR6222847.1"/>
    <property type="molecule type" value="Genomic_DNA"/>
</dbReference>
<gene>
    <name evidence="1" type="ORF">J2750_001307</name>
</gene>
<dbReference type="Proteomes" id="UP001185015">
    <property type="component" value="Unassembled WGS sequence"/>
</dbReference>
<evidence type="ECO:0008006" key="3">
    <source>
        <dbReference type="Google" id="ProtNLM"/>
    </source>
</evidence>
<proteinExistence type="predicted"/>
<sequence>MEHSCEICGTKLIFDPPDLKCPECDNMCLLSKKDALQIWSKQNTWFSEKFNEIISESNKKELISWLLEEREILASDFITNTPSLKLGNFLATSLLIKAVFEKYDTVGTVSPNADSVEKLIDYFGFFVGVQAREDLLKDEFAYYVAKEPFDIKTIDESKLMSNFKFIYNQQWRGIVQTFEDNLILTEDSAKSYVDTHRKEYDDIIANPSPKKHSSMEQTIQDLYPTFKSFKVGLTKNAIFARFFDLTYLEEKQISPETLNKIINEFVPKKPNSIALTNVPSKLFLKFIRRKLKELDKHEAYNALVFSKGNKDIFPFCVELDGFVWVSTNFLVLMNTFYIPFFHKKLYNKETLKHSTIFENRDVPDKLRINGFKVKQNVKDRKKNPSLQIDSIAWKNEVLYVIETKIWDIGCVFESKKTHHNRSRDLCGIVDGIKYTSGKPTQIPSLIKKIDFVNTNIESLCPDYEIINEIKGLIITKSYPPIDSYKGVIIMGFNDIGYLDANV</sequence>
<name>A0AA90ZCK6_9EURY</name>
<comment type="caution">
    <text evidence="1">The sequence shown here is derived from an EMBL/GenBank/DDBJ whole genome shotgun (WGS) entry which is preliminary data.</text>
</comment>
<evidence type="ECO:0000313" key="1">
    <source>
        <dbReference type="EMBL" id="MDR6222847.1"/>
    </source>
</evidence>
<accession>A0AA90ZCK6</accession>
<organism evidence="1 2">
    <name type="scientific">Methanococcoides alaskense</name>
    <dbReference type="NCBI Taxonomy" id="325778"/>
    <lineage>
        <taxon>Archaea</taxon>
        <taxon>Methanobacteriati</taxon>
        <taxon>Methanobacteriota</taxon>
        <taxon>Stenosarchaea group</taxon>
        <taxon>Methanomicrobia</taxon>
        <taxon>Methanosarcinales</taxon>
        <taxon>Methanosarcinaceae</taxon>
        <taxon>Methanococcoides</taxon>
    </lineage>
</organism>
<dbReference type="AlphaFoldDB" id="A0AA90ZCK6"/>